<dbReference type="CDD" id="cd00280">
    <property type="entry name" value="TRFH"/>
    <property type="match status" value="1"/>
</dbReference>
<keyword evidence="8" id="KW-0013">ADP-ribosylation</keyword>
<dbReference type="GO" id="GO:1905839">
    <property type="term" value="P:negative regulation of telomeric D-loop disassembly"/>
    <property type="evidence" value="ECO:0007669"/>
    <property type="project" value="TreeGrafter"/>
</dbReference>
<dbReference type="FunFam" id="1.10.10.60:FF:000129">
    <property type="entry name" value="Telomeric repeat-binding factor 2"/>
    <property type="match status" value="1"/>
</dbReference>
<evidence type="ECO:0000256" key="12">
    <source>
        <dbReference type="ARBA" id="ARBA00022990"/>
    </source>
</evidence>
<dbReference type="GO" id="GO:0071532">
    <property type="term" value="F:ankyrin repeat binding"/>
    <property type="evidence" value="ECO:0007669"/>
    <property type="project" value="TreeGrafter"/>
</dbReference>
<keyword evidence="14" id="KW-0206">Cytoskeleton</keyword>
<dbReference type="InterPro" id="IPR017930">
    <property type="entry name" value="Myb_dom"/>
</dbReference>
<dbReference type="PROSITE" id="PS51294">
    <property type="entry name" value="HTH_MYB"/>
    <property type="match status" value="1"/>
</dbReference>
<comment type="function">
    <text evidence="17">Binds the telomeric double-stranded 5'-TTAGGG-3' repeat and negatively regulates telomere length. Involved in the regulation of the mitotic spindle. Component of the shelterin complex (telosome) that is involved in the regulation of telomere length and protection. Shelterin associates with arrays of double-stranded 5'-TTAGGG-3' repeats added by telomerase and protects chromosome ends; without its protective activity, telomeres are no longer hidden from the DNA damage surveillance and chromosome ends are inappropriately processed by DNA repair pathways.</text>
</comment>
<keyword evidence="5" id="KW-1017">Isopeptide bond</keyword>
<dbReference type="GO" id="GO:0005819">
    <property type="term" value="C:spindle"/>
    <property type="evidence" value="ECO:0007669"/>
    <property type="project" value="UniProtKB-SubCell"/>
</dbReference>
<evidence type="ECO:0000256" key="18">
    <source>
        <dbReference type="PIRNR" id="PIRNR038016"/>
    </source>
</evidence>
<evidence type="ECO:0000256" key="16">
    <source>
        <dbReference type="ARBA" id="ARBA00023306"/>
    </source>
</evidence>
<dbReference type="RefSeq" id="XP_053752600.1">
    <property type="nucleotide sequence ID" value="XM_053896625.1"/>
</dbReference>
<dbReference type="GO" id="GO:0008017">
    <property type="term" value="F:microtubule binding"/>
    <property type="evidence" value="ECO:0007669"/>
    <property type="project" value="TreeGrafter"/>
</dbReference>
<dbReference type="PROSITE" id="PS50090">
    <property type="entry name" value="MYB_LIKE"/>
    <property type="match status" value="1"/>
</dbReference>
<evidence type="ECO:0000256" key="13">
    <source>
        <dbReference type="ARBA" id="ARBA00023125"/>
    </source>
</evidence>
<dbReference type="SUPFAM" id="SSF63600">
    <property type="entry name" value="Telomeric repeat binding factor (TRF) dimerisation domain"/>
    <property type="match status" value="1"/>
</dbReference>
<dbReference type="GeneID" id="109269343"/>
<keyword evidence="11 18" id="KW-0779">Telomere</keyword>
<comment type="subunit">
    <text evidence="18">Homodimer.</text>
</comment>
<keyword evidence="3" id="KW-0158">Chromosome</keyword>
<evidence type="ECO:0000256" key="7">
    <source>
        <dbReference type="ARBA" id="ARBA00022618"/>
    </source>
</evidence>
<feature type="compositionally biased region" description="Basic and acidic residues" evidence="19">
    <location>
        <begin position="14"/>
        <end position="36"/>
    </location>
</feature>
<dbReference type="FunFam" id="1.25.40.210:FF:000001">
    <property type="entry name" value="Telomeric repeat-binding factor"/>
    <property type="match status" value="1"/>
</dbReference>
<dbReference type="CDD" id="cd11660">
    <property type="entry name" value="SANT_TRF"/>
    <property type="match status" value="1"/>
</dbReference>
<dbReference type="GO" id="GO:0008156">
    <property type="term" value="P:negative regulation of DNA replication"/>
    <property type="evidence" value="ECO:0007669"/>
    <property type="project" value="TreeGrafter"/>
</dbReference>
<evidence type="ECO:0000256" key="8">
    <source>
        <dbReference type="ARBA" id="ARBA00022765"/>
    </source>
</evidence>
<dbReference type="GO" id="GO:0098505">
    <property type="term" value="F:G-rich strand telomeric DNA binding"/>
    <property type="evidence" value="ECO:0007669"/>
    <property type="project" value="TreeGrafter"/>
</dbReference>
<feature type="domain" description="HTH myb-type" evidence="21">
    <location>
        <begin position="350"/>
        <end position="407"/>
    </location>
</feature>
<dbReference type="PIRSF" id="PIRSF038016">
    <property type="entry name" value="Telomere_bd-1_Pin2"/>
    <property type="match status" value="1"/>
</dbReference>
<evidence type="ECO:0000256" key="15">
    <source>
        <dbReference type="ARBA" id="ARBA00023242"/>
    </source>
</evidence>
<dbReference type="Gene3D" id="1.10.10.60">
    <property type="entry name" value="Homeodomain-like"/>
    <property type="match status" value="1"/>
</dbReference>
<sequence length="414" mass="47977">MAENGVLAAPSPRGRADGEDAEPPEERMAETPRDDQEQFECQELLECQVQVGVPEEEEDPGLVAEAEAVAAGWMLDFLCLSLCRAFRDGRSEDFHRTRDSAEAIIHGLSSLTAYQLRTIFICQFLTRVAAGKTLDAQFESDERITPLESALMIWASIENEHDKLHEEIQNLIKIQAIAVCMENGNFKEAEEVFERIFDDPNSYEPLKRKLLMVISQRDTFHSIFQHFSYNHMMEKIKSYVNCVISEKSSAFLMKAAAKVVESKRARTTSQEKPDGNSIEMETEANLDVGKRSHKNLFLSKWKHRSRQQDFNKKEERAETLQSRGKEKNRQTIESKRRHILNSQPVTSRKRRSRKKQAWLWEEDKNLRSGVRKYGEGNWSKILLHYKFNNRTGVMLKDRWRTMKKLKLICSDSED</sequence>
<keyword evidence="22" id="KW-1185">Reference proteome</keyword>
<dbReference type="Pfam" id="PF00249">
    <property type="entry name" value="Myb_DNA-binding"/>
    <property type="match status" value="1"/>
</dbReference>
<evidence type="ECO:0000313" key="23">
    <source>
        <dbReference type="RefSeq" id="XP_053752600.1"/>
    </source>
</evidence>
<evidence type="ECO:0000256" key="1">
    <source>
        <dbReference type="ARBA" id="ARBA00004186"/>
    </source>
</evidence>
<evidence type="ECO:0000256" key="11">
    <source>
        <dbReference type="ARBA" id="ARBA00022895"/>
    </source>
</evidence>
<keyword evidence="15 18" id="KW-0539">Nucleus</keyword>
<accession>A0A9W2V1L6</accession>
<dbReference type="GO" id="GO:0003691">
    <property type="term" value="F:double-stranded telomeric DNA binding"/>
    <property type="evidence" value="ECO:0007669"/>
    <property type="project" value="UniProtKB-UniRule"/>
</dbReference>
<keyword evidence="4" id="KW-0963">Cytoplasm</keyword>
<feature type="region of interest" description="Disordered" evidence="19">
    <location>
        <begin position="1"/>
        <end position="37"/>
    </location>
</feature>
<evidence type="ECO:0000256" key="14">
    <source>
        <dbReference type="ARBA" id="ARBA00023212"/>
    </source>
</evidence>
<organism evidence="22 23">
    <name type="scientific">Panthera pardus</name>
    <name type="common">Leopard</name>
    <name type="synonym">Felis pardus</name>
    <dbReference type="NCBI Taxonomy" id="9691"/>
    <lineage>
        <taxon>Eukaryota</taxon>
        <taxon>Metazoa</taxon>
        <taxon>Chordata</taxon>
        <taxon>Craniata</taxon>
        <taxon>Vertebrata</taxon>
        <taxon>Euteleostomi</taxon>
        <taxon>Mammalia</taxon>
        <taxon>Eutheria</taxon>
        <taxon>Laurasiatheria</taxon>
        <taxon>Carnivora</taxon>
        <taxon>Feliformia</taxon>
        <taxon>Felidae</taxon>
        <taxon>Pantherinae</taxon>
        <taxon>Panthera</taxon>
    </lineage>
</organism>
<dbReference type="GO" id="GO:0000783">
    <property type="term" value="C:nuclear telomere cap complex"/>
    <property type="evidence" value="ECO:0007669"/>
    <property type="project" value="TreeGrafter"/>
</dbReference>
<evidence type="ECO:0000256" key="6">
    <source>
        <dbReference type="ARBA" id="ARBA00022553"/>
    </source>
</evidence>
<feature type="compositionally biased region" description="Basic and acidic residues" evidence="19">
    <location>
        <begin position="307"/>
        <end position="334"/>
    </location>
</feature>
<dbReference type="Proteomes" id="UP001165780">
    <property type="component" value="Unplaced"/>
</dbReference>
<dbReference type="GO" id="GO:0005654">
    <property type="term" value="C:nucleoplasm"/>
    <property type="evidence" value="ECO:0007669"/>
    <property type="project" value="UniProtKB-ARBA"/>
</dbReference>
<keyword evidence="13 18" id="KW-0238">DNA-binding</keyword>
<reference evidence="23" key="1">
    <citation type="submission" date="2025-08" db="UniProtKB">
        <authorList>
            <consortium name="RefSeq"/>
        </authorList>
    </citation>
    <scope>IDENTIFICATION</scope>
    <source>
        <tissue evidence="23">Whole blood</tissue>
    </source>
</reference>
<keyword evidence="9" id="KW-0498">Mitosis</keyword>
<dbReference type="GO" id="GO:0008301">
    <property type="term" value="F:DNA binding, bending"/>
    <property type="evidence" value="ECO:0007669"/>
    <property type="project" value="TreeGrafter"/>
</dbReference>
<keyword evidence="7" id="KW-0132">Cell division</keyword>
<dbReference type="SMART" id="SM00717">
    <property type="entry name" value="SANT"/>
    <property type="match status" value="1"/>
</dbReference>
<dbReference type="GO" id="GO:0042803">
    <property type="term" value="F:protein homodimerization activity"/>
    <property type="evidence" value="ECO:0007669"/>
    <property type="project" value="UniProtKB-UniRule"/>
</dbReference>
<dbReference type="InterPro" id="IPR013867">
    <property type="entry name" value="Telomere_rpt-bd_fac_dimer_dom"/>
</dbReference>
<dbReference type="PANTHER" id="PTHR46734">
    <property type="entry name" value="TELOMERIC REPEAT-BINDING FACTOR 1 TERF1"/>
    <property type="match status" value="1"/>
</dbReference>
<evidence type="ECO:0000256" key="17">
    <source>
        <dbReference type="ARBA" id="ARBA00055936"/>
    </source>
</evidence>
<evidence type="ECO:0000256" key="10">
    <source>
        <dbReference type="ARBA" id="ARBA00022843"/>
    </source>
</evidence>
<evidence type="ECO:0000256" key="19">
    <source>
        <dbReference type="SAM" id="MobiDB-lite"/>
    </source>
</evidence>
<evidence type="ECO:0000256" key="9">
    <source>
        <dbReference type="ARBA" id="ARBA00022776"/>
    </source>
</evidence>
<dbReference type="Gene3D" id="1.25.40.210">
    <property type="entry name" value="Telomere repeat-binding factor, dimerisation domain"/>
    <property type="match status" value="1"/>
</dbReference>
<evidence type="ECO:0000256" key="3">
    <source>
        <dbReference type="ARBA" id="ARBA00022454"/>
    </source>
</evidence>
<evidence type="ECO:0000256" key="4">
    <source>
        <dbReference type="ARBA" id="ARBA00022490"/>
    </source>
</evidence>
<evidence type="ECO:0000259" key="20">
    <source>
        <dbReference type="PROSITE" id="PS50090"/>
    </source>
</evidence>
<dbReference type="InterPro" id="IPR036507">
    <property type="entry name" value="Telomere_rpt-bd_fac_dimer_sf"/>
</dbReference>
<feature type="domain" description="Myb-like" evidence="20">
    <location>
        <begin position="350"/>
        <end position="403"/>
    </location>
</feature>
<evidence type="ECO:0000256" key="2">
    <source>
        <dbReference type="ARBA" id="ARBA00004574"/>
    </source>
</evidence>
<dbReference type="InterPro" id="IPR052450">
    <property type="entry name" value="TRBD-Containing_Protein"/>
</dbReference>
<keyword evidence="10" id="KW-0832">Ubl conjugation</keyword>
<comment type="subcellular location">
    <subcellularLocation>
        <location evidence="2">Chromosome</location>
        <location evidence="2">Telomere</location>
    </subcellularLocation>
    <subcellularLocation>
        <location evidence="1">Cytoplasm</location>
        <location evidence="1">Cytoskeleton</location>
        <location evidence="1">Spindle</location>
    </subcellularLocation>
    <subcellularLocation>
        <location evidence="18">Nucleus</location>
    </subcellularLocation>
</comment>
<keyword evidence="6" id="KW-0597">Phosphoprotein</keyword>
<evidence type="ECO:0000256" key="5">
    <source>
        <dbReference type="ARBA" id="ARBA00022499"/>
    </source>
</evidence>
<proteinExistence type="predicted"/>
<dbReference type="InterPro" id="IPR017357">
    <property type="entry name" value="TERF1/2"/>
</dbReference>
<evidence type="ECO:0000259" key="21">
    <source>
        <dbReference type="PROSITE" id="PS51294"/>
    </source>
</evidence>
<dbReference type="PANTHER" id="PTHR46734:SF1">
    <property type="entry name" value="TELOMERIC REPEAT-BINDING FACTOR 1"/>
    <property type="match status" value="1"/>
</dbReference>
<keyword evidence="16 18" id="KW-0131">Cell cycle</keyword>
<name>A0A9W2V1L6_PANPR</name>
<dbReference type="SUPFAM" id="SSF46689">
    <property type="entry name" value="Homeodomain-like"/>
    <property type="match status" value="1"/>
</dbReference>
<feature type="region of interest" description="Disordered" evidence="19">
    <location>
        <begin position="307"/>
        <end position="336"/>
    </location>
</feature>
<dbReference type="InterPro" id="IPR001005">
    <property type="entry name" value="SANT/Myb"/>
</dbReference>
<keyword evidence="12" id="KW-0007">Acetylation</keyword>
<dbReference type="Pfam" id="PF08558">
    <property type="entry name" value="TRF"/>
    <property type="match status" value="1"/>
</dbReference>
<dbReference type="CTD" id="7013"/>
<gene>
    <name evidence="23" type="primary">TERF1</name>
</gene>
<dbReference type="GO" id="GO:0003720">
    <property type="term" value="F:telomerase activity"/>
    <property type="evidence" value="ECO:0007669"/>
    <property type="project" value="TreeGrafter"/>
</dbReference>
<dbReference type="AlphaFoldDB" id="A0A9W2V1L6"/>
<protein>
    <recommendedName>
        <fullName evidence="18">Telomeric repeat-binding factor</fullName>
    </recommendedName>
</protein>
<evidence type="ECO:0000313" key="22">
    <source>
        <dbReference type="Proteomes" id="UP001165780"/>
    </source>
</evidence>
<dbReference type="GO" id="GO:0007004">
    <property type="term" value="P:telomere maintenance via telomerase"/>
    <property type="evidence" value="ECO:0007669"/>
    <property type="project" value="TreeGrafter"/>
</dbReference>
<dbReference type="InterPro" id="IPR009057">
    <property type="entry name" value="Homeodomain-like_sf"/>
</dbReference>
<dbReference type="GO" id="GO:0051301">
    <property type="term" value="P:cell division"/>
    <property type="evidence" value="ECO:0007669"/>
    <property type="project" value="UniProtKB-KW"/>
</dbReference>